<reference evidence="2" key="1">
    <citation type="submission" date="2023-03" db="EMBL/GenBank/DDBJ databases">
        <title>Massive genome expansion in bonnet fungi (Mycena s.s.) driven by repeated elements and novel gene families across ecological guilds.</title>
        <authorList>
            <consortium name="Lawrence Berkeley National Laboratory"/>
            <person name="Harder C.B."/>
            <person name="Miyauchi S."/>
            <person name="Viragh M."/>
            <person name="Kuo A."/>
            <person name="Thoen E."/>
            <person name="Andreopoulos B."/>
            <person name="Lu D."/>
            <person name="Skrede I."/>
            <person name="Drula E."/>
            <person name="Henrissat B."/>
            <person name="Morin E."/>
            <person name="Kohler A."/>
            <person name="Barry K."/>
            <person name="LaButti K."/>
            <person name="Morin E."/>
            <person name="Salamov A."/>
            <person name="Lipzen A."/>
            <person name="Mereny Z."/>
            <person name="Hegedus B."/>
            <person name="Baldrian P."/>
            <person name="Stursova M."/>
            <person name="Weitz H."/>
            <person name="Taylor A."/>
            <person name="Grigoriev I.V."/>
            <person name="Nagy L.G."/>
            <person name="Martin F."/>
            <person name="Kauserud H."/>
        </authorList>
    </citation>
    <scope>NUCLEOTIDE SEQUENCE</scope>
    <source>
        <strain evidence="2">CBHHK200</strain>
    </source>
</reference>
<dbReference type="AlphaFoldDB" id="A0AAD6WPW9"/>
<feature type="region of interest" description="Disordered" evidence="1">
    <location>
        <begin position="239"/>
        <end position="261"/>
    </location>
</feature>
<comment type="caution">
    <text evidence="2">The sequence shown here is derived from an EMBL/GenBank/DDBJ whole genome shotgun (WGS) entry which is preliminary data.</text>
</comment>
<dbReference type="Proteomes" id="UP001218188">
    <property type="component" value="Unassembled WGS sequence"/>
</dbReference>
<feature type="compositionally biased region" description="Low complexity" evidence="1">
    <location>
        <begin position="10"/>
        <end position="32"/>
    </location>
</feature>
<keyword evidence="3" id="KW-1185">Reference proteome</keyword>
<organism evidence="2 3">
    <name type="scientific">Mycena alexandri</name>
    <dbReference type="NCBI Taxonomy" id="1745969"/>
    <lineage>
        <taxon>Eukaryota</taxon>
        <taxon>Fungi</taxon>
        <taxon>Dikarya</taxon>
        <taxon>Basidiomycota</taxon>
        <taxon>Agaricomycotina</taxon>
        <taxon>Agaricomycetes</taxon>
        <taxon>Agaricomycetidae</taxon>
        <taxon>Agaricales</taxon>
        <taxon>Marasmiineae</taxon>
        <taxon>Mycenaceae</taxon>
        <taxon>Mycena</taxon>
    </lineage>
</organism>
<dbReference type="EMBL" id="JARJCM010000484">
    <property type="protein sequence ID" value="KAJ7016584.1"/>
    <property type="molecule type" value="Genomic_DNA"/>
</dbReference>
<sequence>MVDIESHDATSTTSSVSSKSESSAHHLPPSRSSTSLLFPLLPSCPRLLIVFHRLSPAFKPQARAIRLIPILNGRQAFNIQAHPGVRPRVSKLQASTAFKSFLPAFKVFPPTCKFSRQVLYCVLRTKPQALVSKPRTTQTKISSFHLALSFARFTVSLSRMSVSTVWAVTGGLRQSSALPALDLSLVFHLAPFFGEFKFAFVATAFNGPYYALAATLPHPSSSLSTSLLQASSFKLQTPGSLRAPTVPSSNSHFAEEHTTRL</sequence>
<gene>
    <name evidence="2" type="ORF">C8F04DRAFT_1281027</name>
</gene>
<evidence type="ECO:0000256" key="1">
    <source>
        <dbReference type="SAM" id="MobiDB-lite"/>
    </source>
</evidence>
<proteinExistence type="predicted"/>
<evidence type="ECO:0000313" key="2">
    <source>
        <dbReference type="EMBL" id="KAJ7016584.1"/>
    </source>
</evidence>
<protein>
    <submittedName>
        <fullName evidence="2">Uncharacterized protein</fullName>
    </submittedName>
</protein>
<evidence type="ECO:0000313" key="3">
    <source>
        <dbReference type="Proteomes" id="UP001218188"/>
    </source>
</evidence>
<accession>A0AAD6WPW9</accession>
<name>A0AAD6WPW9_9AGAR</name>
<feature type="region of interest" description="Disordered" evidence="1">
    <location>
        <begin position="1"/>
        <end position="32"/>
    </location>
</feature>